<evidence type="ECO:0000256" key="1">
    <source>
        <dbReference type="ARBA" id="ARBA00022741"/>
    </source>
</evidence>
<dbReference type="PANTHER" id="PTHR16305">
    <property type="entry name" value="TESTICULAR SOLUBLE ADENYLYL CYCLASE"/>
    <property type="match status" value="1"/>
</dbReference>
<sequence>MGTTTVLTWPLVGRTADLERIVSALADDSVRVVHLVGDAGTGKSRLAEEALRGAELDGYPVAHVAASEAAAVVPLSALSPLLPSGTSPALDPGAVLDSVVDHVRELGDGARVVVHVDDIDQLDVVSADLLARLWRDGLVAVVATQRTGTATPGVLMTEQRRGGVLRIDLGDLPRPSASSLLHHVLRGPVSAGAEHALWDVAQGNPLYLRELVTSAVLADRLAPVDGVWVLDGALDVSGGLAGLVAERIGHLDADERDLVELLALCAPLGVDELAAHARLDVLESLEAGGVIRVSADRRRQLVTLAHPVHVQVLRGSLPRLKARRLLLDQVARTEAHGSRRRDDVLRVAAWRLDATGTADPRLLVAGAELARTSHDYLQVERLARAALLLEPDAVASTLLGEALYEQGRFDEADETLASAAAALGDDQASGDAVRIALMHGIVLFFGLGRSEAALDRLGAASSAVAGAGLTDDEAAERTAVLESMRALLLTQGGRSREALDALPAEPPSDPVMRAVHARAHAWAHYRTGEAEAAAESALAAWEAGIREDAPAGLLHPAGDLMVAALAHLELGRPEEARALAAKGRDVAIAQGVPFQAAWLAWAVATVDLVMGYAEDAEAAFRELAATAGRGGFAQVEHLAALGLTECRALTGDAAGAHAWFDRAEALPAAAPAFAPATVMARAWLASADGDTRQAAALLHDAGLELAARDELREAAVLLDEAVMFGDRDAAEALLVVIDRVPTPVGRARRLRAQALLTGAPSDLLAAAEGFAGCGFVHSAATMAARAAQVLRADGDPRAAAAAEAQARAWADLSPGIQVEGLGSTAGAALLTPREREISSLVARGRSSKEVATDLVLSVRTIDNHLANVYAKLGIAGRAQLAPALGLVDAATAVPAARSGRDR</sequence>
<accession>A0ABW1SZB4</accession>
<evidence type="ECO:0000313" key="4">
    <source>
        <dbReference type="EMBL" id="MFC6236917.1"/>
    </source>
</evidence>
<dbReference type="EMBL" id="JBHSTI010000003">
    <property type="protein sequence ID" value="MFC6236917.1"/>
    <property type="molecule type" value="Genomic_DNA"/>
</dbReference>
<comment type="caution">
    <text evidence="4">The sequence shown here is derived from an EMBL/GenBank/DDBJ whole genome shotgun (WGS) entry which is preliminary data.</text>
</comment>
<dbReference type="CDD" id="cd06170">
    <property type="entry name" value="LuxR_C_like"/>
    <property type="match status" value="1"/>
</dbReference>
<keyword evidence="5" id="KW-1185">Reference proteome</keyword>
<dbReference type="InterPro" id="IPR036388">
    <property type="entry name" value="WH-like_DNA-bd_sf"/>
</dbReference>
<feature type="domain" description="HTH luxR-type" evidence="3">
    <location>
        <begin position="823"/>
        <end position="888"/>
    </location>
</feature>
<dbReference type="SUPFAM" id="SSF46894">
    <property type="entry name" value="C-terminal effector domain of the bipartite response regulators"/>
    <property type="match status" value="1"/>
</dbReference>
<dbReference type="InterPro" id="IPR000792">
    <property type="entry name" value="Tscrpt_reg_LuxR_C"/>
</dbReference>
<dbReference type="Proteomes" id="UP001596138">
    <property type="component" value="Unassembled WGS sequence"/>
</dbReference>
<reference evidence="5" key="1">
    <citation type="journal article" date="2019" name="Int. J. Syst. Evol. Microbiol.">
        <title>The Global Catalogue of Microorganisms (GCM) 10K type strain sequencing project: providing services to taxonomists for standard genome sequencing and annotation.</title>
        <authorList>
            <consortium name="The Broad Institute Genomics Platform"/>
            <consortium name="The Broad Institute Genome Sequencing Center for Infectious Disease"/>
            <person name="Wu L."/>
            <person name="Ma J."/>
        </authorList>
    </citation>
    <scope>NUCLEOTIDE SEQUENCE [LARGE SCALE GENOMIC DNA]</scope>
    <source>
        <strain evidence="5">CGMCC 4.7317</strain>
    </source>
</reference>
<protein>
    <submittedName>
        <fullName evidence="4">LuxR C-terminal-related transcriptional regulator</fullName>
    </submittedName>
</protein>
<name>A0ABW1SZB4_9ACTN</name>
<dbReference type="Gene3D" id="3.40.50.300">
    <property type="entry name" value="P-loop containing nucleotide triphosphate hydrolases"/>
    <property type="match status" value="1"/>
</dbReference>
<dbReference type="SMART" id="SM00421">
    <property type="entry name" value="HTH_LUXR"/>
    <property type="match status" value="1"/>
</dbReference>
<organism evidence="4 5">
    <name type="scientific">Longivirga aurantiaca</name>
    <dbReference type="NCBI Taxonomy" id="1837743"/>
    <lineage>
        <taxon>Bacteria</taxon>
        <taxon>Bacillati</taxon>
        <taxon>Actinomycetota</taxon>
        <taxon>Actinomycetes</taxon>
        <taxon>Sporichthyales</taxon>
        <taxon>Sporichthyaceae</taxon>
        <taxon>Longivirga</taxon>
    </lineage>
</organism>
<dbReference type="InterPro" id="IPR041664">
    <property type="entry name" value="AAA_16"/>
</dbReference>
<dbReference type="InterPro" id="IPR016032">
    <property type="entry name" value="Sig_transdc_resp-reg_C-effctor"/>
</dbReference>
<gene>
    <name evidence="4" type="ORF">ACFQGU_03435</name>
</gene>
<dbReference type="PANTHER" id="PTHR16305:SF28">
    <property type="entry name" value="GUANYLATE CYCLASE DOMAIN-CONTAINING PROTEIN"/>
    <property type="match status" value="1"/>
</dbReference>
<dbReference type="Pfam" id="PF00196">
    <property type="entry name" value="GerE"/>
    <property type="match status" value="1"/>
</dbReference>
<dbReference type="InterPro" id="IPR027417">
    <property type="entry name" value="P-loop_NTPase"/>
</dbReference>
<keyword evidence="2" id="KW-0067">ATP-binding</keyword>
<proteinExistence type="predicted"/>
<dbReference type="PROSITE" id="PS00622">
    <property type="entry name" value="HTH_LUXR_1"/>
    <property type="match status" value="1"/>
</dbReference>
<dbReference type="PRINTS" id="PR00038">
    <property type="entry name" value="HTHLUXR"/>
</dbReference>
<dbReference type="Gene3D" id="1.10.10.10">
    <property type="entry name" value="Winged helix-like DNA-binding domain superfamily/Winged helix DNA-binding domain"/>
    <property type="match status" value="1"/>
</dbReference>
<dbReference type="Pfam" id="PF13191">
    <property type="entry name" value="AAA_16"/>
    <property type="match status" value="1"/>
</dbReference>
<keyword evidence="1" id="KW-0547">Nucleotide-binding</keyword>
<dbReference type="PROSITE" id="PS50043">
    <property type="entry name" value="HTH_LUXR_2"/>
    <property type="match status" value="1"/>
</dbReference>
<dbReference type="RefSeq" id="WP_386763966.1">
    <property type="nucleotide sequence ID" value="NZ_JBHSTI010000003.1"/>
</dbReference>
<evidence type="ECO:0000313" key="5">
    <source>
        <dbReference type="Proteomes" id="UP001596138"/>
    </source>
</evidence>
<evidence type="ECO:0000256" key="2">
    <source>
        <dbReference type="ARBA" id="ARBA00022840"/>
    </source>
</evidence>
<evidence type="ECO:0000259" key="3">
    <source>
        <dbReference type="PROSITE" id="PS50043"/>
    </source>
</evidence>
<dbReference type="SUPFAM" id="SSF52540">
    <property type="entry name" value="P-loop containing nucleoside triphosphate hydrolases"/>
    <property type="match status" value="1"/>
</dbReference>